<evidence type="ECO:0000313" key="9">
    <source>
        <dbReference type="Proteomes" id="UP000753724"/>
    </source>
</evidence>
<keyword evidence="2" id="KW-0001">2Fe-2S</keyword>
<dbReference type="SUPFAM" id="SSF50022">
    <property type="entry name" value="ISP domain"/>
    <property type="match status" value="1"/>
</dbReference>
<dbReference type="PRINTS" id="PR00090">
    <property type="entry name" value="RNGDIOXGNASE"/>
</dbReference>
<dbReference type="Gene3D" id="2.102.10.10">
    <property type="entry name" value="Rieske [2Fe-2S] iron-sulphur domain"/>
    <property type="match status" value="1"/>
</dbReference>
<name>A0ABW9XI15_9SPHN</name>
<dbReference type="EMBL" id="JAAAPO010000008">
    <property type="protein sequence ID" value="NBC38093.1"/>
    <property type="molecule type" value="Genomic_DNA"/>
</dbReference>
<evidence type="ECO:0000256" key="6">
    <source>
        <dbReference type="ARBA" id="ARBA00023014"/>
    </source>
</evidence>
<dbReference type="RefSeq" id="WP_161720773.1">
    <property type="nucleotide sequence ID" value="NZ_JAAAPO010000008.1"/>
</dbReference>
<keyword evidence="6" id="KW-0411">Iron-sulfur</keyword>
<gene>
    <name evidence="8" type="ORF">GTZ99_16200</name>
</gene>
<evidence type="ECO:0000259" key="7">
    <source>
        <dbReference type="PROSITE" id="PS51296"/>
    </source>
</evidence>
<evidence type="ECO:0000256" key="1">
    <source>
        <dbReference type="ARBA" id="ARBA00001962"/>
    </source>
</evidence>
<proteinExistence type="predicted"/>
<dbReference type="CDD" id="cd03469">
    <property type="entry name" value="Rieske_RO_Alpha_N"/>
    <property type="match status" value="1"/>
</dbReference>
<dbReference type="InterPro" id="IPR015879">
    <property type="entry name" value="Ring_hydroxy_dOase_asu_C_dom"/>
</dbReference>
<feature type="domain" description="Rieske" evidence="7">
    <location>
        <begin position="70"/>
        <end position="177"/>
    </location>
</feature>
<protein>
    <submittedName>
        <fullName evidence="8">Rieske 2Fe-2S domain-containing protein</fullName>
    </submittedName>
</protein>
<dbReference type="Proteomes" id="UP000753724">
    <property type="component" value="Unassembled WGS sequence"/>
</dbReference>
<evidence type="ECO:0000313" key="8">
    <source>
        <dbReference type="EMBL" id="NBC38093.1"/>
    </source>
</evidence>
<keyword evidence="4" id="KW-0560">Oxidoreductase</keyword>
<keyword evidence="9" id="KW-1185">Reference proteome</keyword>
<evidence type="ECO:0000256" key="5">
    <source>
        <dbReference type="ARBA" id="ARBA00023004"/>
    </source>
</evidence>
<dbReference type="Gene3D" id="3.90.380.10">
    <property type="entry name" value="Naphthalene 1,2-dioxygenase Alpha Subunit, Chain A, domain 1"/>
    <property type="match status" value="1"/>
</dbReference>
<comment type="cofactor">
    <cofactor evidence="1">
        <name>Fe cation</name>
        <dbReference type="ChEBI" id="CHEBI:24875"/>
    </cofactor>
</comment>
<evidence type="ECO:0000256" key="2">
    <source>
        <dbReference type="ARBA" id="ARBA00022714"/>
    </source>
</evidence>
<accession>A0ABW9XI15</accession>
<sequence>MADRDPGEFSRPRCPGPNWEDILASDKVAPPAFMAQDRYQYLGSEPLDAARYYSPEFFRAEVEKMWPNVWQFAAREEDLPEAGDYVTYDNAGRSFLLVRQEDDSIKAFHNVCLHRGRKLKTDSGSADQFVCPFHGFAWNTDGSLRNIPCRWDFNHCTDKKMQLPEAQVGRWRGYVFVRDAAEGPSLEEYLAPLPEFFERWRHEECVTVAWVGKVVKANWKITMEAFMESYHAYVTHPQLMPFTGDANAAYHVLGEHVNVNYTPFGVISPHLEAQARDEHWPEQRIIDEFRKYNGRSVDNYDPEKDSYAIDVPEGASARAALGAKMREVSARQYGTDYSGVSESELLDALVFNVFPNFAPWGGFMPNIVYRWRPWGDADHCLMEVRVIARQTPEQLASGKRAHGVPMHLLSESEMWSDAPELGILGGVVDQDMTNMELTHEGLKISKNQAVELADYQEVRIRHFHQTLDNYLNK</sequence>
<keyword evidence="5" id="KW-0408">Iron</keyword>
<keyword evidence="3" id="KW-0479">Metal-binding</keyword>
<dbReference type="InterPro" id="IPR001663">
    <property type="entry name" value="Rng_hydr_dOase-A"/>
</dbReference>
<evidence type="ECO:0000256" key="3">
    <source>
        <dbReference type="ARBA" id="ARBA00022723"/>
    </source>
</evidence>
<dbReference type="PANTHER" id="PTHR43756:SF5">
    <property type="entry name" value="CHOLINE MONOOXYGENASE, CHLOROPLASTIC"/>
    <property type="match status" value="1"/>
</dbReference>
<dbReference type="InterPro" id="IPR017941">
    <property type="entry name" value="Rieske_2Fe-2S"/>
</dbReference>
<dbReference type="CDD" id="cd08882">
    <property type="entry name" value="RHO_alpha_C_MupW-like"/>
    <property type="match status" value="1"/>
</dbReference>
<organism evidence="8 9">
    <name type="scientific">Novosphingobium ovatum</name>
    <dbReference type="NCBI Taxonomy" id="1908523"/>
    <lineage>
        <taxon>Bacteria</taxon>
        <taxon>Pseudomonadati</taxon>
        <taxon>Pseudomonadota</taxon>
        <taxon>Alphaproteobacteria</taxon>
        <taxon>Sphingomonadales</taxon>
        <taxon>Sphingomonadaceae</taxon>
        <taxon>Novosphingobium</taxon>
    </lineage>
</organism>
<comment type="caution">
    <text evidence="8">The sequence shown here is derived from an EMBL/GenBank/DDBJ whole genome shotgun (WGS) entry which is preliminary data.</text>
</comment>
<dbReference type="InterPro" id="IPR036922">
    <property type="entry name" value="Rieske_2Fe-2S_sf"/>
</dbReference>
<dbReference type="PROSITE" id="PS51296">
    <property type="entry name" value="RIESKE"/>
    <property type="match status" value="1"/>
</dbReference>
<dbReference type="Pfam" id="PF00355">
    <property type="entry name" value="Rieske"/>
    <property type="match status" value="1"/>
</dbReference>
<reference evidence="9" key="1">
    <citation type="submission" date="2020-01" db="EMBL/GenBank/DDBJ databases">
        <title>Sphingomonas sp. strain CSW-10.</title>
        <authorList>
            <person name="Chen W.-M."/>
        </authorList>
    </citation>
    <scope>NUCLEOTIDE SEQUENCE [LARGE SCALE GENOMIC DNA]</scope>
    <source>
        <strain evidence="9">FSY-8</strain>
    </source>
</reference>
<dbReference type="Pfam" id="PF00848">
    <property type="entry name" value="Ring_hydroxyl_A"/>
    <property type="match status" value="1"/>
</dbReference>
<evidence type="ECO:0000256" key="4">
    <source>
        <dbReference type="ARBA" id="ARBA00023002"/>
    </source>
</evidence>
<dbReference type="PANTHER" id="PTHR43756">
    <property type="entry name" value="CHOLINE MONOOXYGENASE, CHLOROPLASTIC"/>
    <property type="match status" value="1"/>
</dbReference>
<dbReference type="SUPFAM" id="SSF55961">
    <property type="entry name" value="Bet v1-like"/>
    <property type="match status" value="1"/>
</dbReference>